<dbReference type="NCBIfam" id="NF033068">
    <property type="entry name" value="APH_3p"/>
    <property type="match status" value="1"/>
</dbReference>
<evidence type="ECO:0000256" key="1">
    <source>
        <dbReference type="ARBA" id="ARBA00006219"/>
    </source>
</evidence>
<evidence type="ECO:0000256" key="5">
    <source>
        <dbReference type="ARBA" id="ARBA00022840"/>
    </source>
</evidence>
<dbReference type="Proteomes" id="UP000481872">
    <property type="component" value="Unassembled WGS sequence"/>
</dbReference>
<dbReference type="Gene3D" id="3.30.200.20">
    <property type="entry name" value="Phosphorylase Kinase, domain 1"/>
    <property type="match status" value="1"/>
</dbReference>
<accession>A0A6M0H124</accession>
<keyword evidence="5 7" id="KW-0067">ATP-binding</keyword>
<evidence type="ECO:0000256" key="7">
    <source>
        <dbReference type="PIRNR" id="PIRNR000706"/>
    </source>
</evidence>
<evidence type="ECO:0000256" key="9">
    <source>
        <dbReference type="PIRSR" id="PIRSR000706-2"/>
    </source>
</evidence>
<dbReference type="InterPro" id="IPR024165">
    <property type="entry name" value="Kan/Strep_kinase"/>
</dbReference>
<dbReference type="AlphaFoldDB" id="A0A6M0H124"/>
<evidence type="ECO:0000256" key="4">
    <source>
        <dbReference type="ARBA" id="ARBA00022777"/>
    </source>
</evidence>
<dbReference type="CDD" id="cd05150">
    <property type="entry name" value="APH"/>
    <property type="match status" value="1"/>
</dbReference>
<keyword evidence="9" id="KW-0479">Metal-binding</keyword>
<evidence type="ECO:0000256" key="6">
    <source>
        <dbReference type="ARBA" id="ARBA00023251"/>
    </source>
</evidence>
<keyword evidence="2 7" id="KW-0808">Transferase</keyword>
<dbReference type="GO" id="GO:0016301">
    <property type="term" value="F:kinase activity"/>
    <property type="evidence" value="ECO:0007669"/>
    <property type="project" value="UniProtKB-KW"/>
</dbReference>
<dbReference type="GO" id="GO:0016773">
    <property type="term" value="F:phosphotransferase activity, alcohol group as acceptor"/>
    <property type="evidence" value="ECO:0007669"/>
    <property type="project" value="InterPro"/>
</dbReference>
<dbReference type="PANTHER" id="PTHR21310:SF41">
    <property type="entry name" value="3'-PHOSPHOTRANSFERASE, PUTATIVE-RELATED"/>
    <property type="match status" value="1"/>
</dbReference>
<feature type="binding site" evidence="9">
    <location>
        <position position="198"/>
    </location>
    <ligand>
        <name>Mg(2+)</name>
        <dbReference type="ChEBI" id="CHEBI:18420"/>
    </ligand>
</feature>
<dbReference type="InterPro" id="IPR051678">
    <property type="entry name" value="AGP_Transferase"/>
</dbReference>
<dbReference type="RefSeq" id="WP_199869571.1">
    <property type="nucleotide sequence ID" value="NZ_JAAGPU010000008.1"/>
</dbReference>
<feature type="active site" description="Proton acceptor" evidence="8">
    <location>
        <position position="180"/>
    </location>
</feature>
<evidence type="ECO:0000256" key="8">
    <source>
        <dbReference type="PIRSR" id="PIRSR000706-1"/>
    </source>
</evidence>
<feature type="domain" description="Aminoglycoside phosphotransferase" evidence="10">
    <location>
        <begin position="38"/>
        <end position="239"/>
    </location>
</feature>
<dbReference type="InterPro" id="IPR011009">
    <property type="entry name" value="Kinase-like_dom_sf"/>
</dbReference>
<evidence type="ECO:0000313" key="11">
    <source>
        <dbReference type="EMBL" id="NEU04480.1"/>
    </source>
</evidence>
<evidence type="ECO:0000313" key="12">
    <source>
        <dbReference type="Proteomes" id="UP000481872"/>
    </source>
</evidence>
<keyword evidence="6 7" id="KW-0046">Antibiotic resistance</keyword>
<keyword evidence="9" id="KW-0460">Magnesium</keyword>
<dbReference type="GO" id="GO:0005524">
    <property type="term" value="F:ATP binding"/>
    <property type="evidence" value="ECO:0007669"/>
    <property type="project" value="UniProtKB-KW"/>
</dbReference>
<dbReference type="PANTHER" id="PTHR21310">
    <property type="entry name" value="AMINOGLYCOSIDE PHOSPHOTRANSFERASE-RELATED-RELATED"/>
    <property type="match status" value="1"/>
</dbReference>
<dbReference type="EMBL" id="JAAGPU010000008">
    <property type="protein sequence ID" value="NEU04480.1"/>
    <property type="molecule type" value="Genomic_DNA"/>
</dbReference>
<dbReference type="Pfam" id="PF01636">
    <property type="entry name" value="APH"/>
    <property type="match status" value="1"/>
</dbReference>
<comment type="caution">
    <text evidence="11">The sequence shown here is derived from an EMBL/GenBank/DDBJ whole genome shotgun (WGS) entry which is preliminary data.</text>
</comment>
<organism evidence="11 12">
    <name type="scientific">Clostridium senegalense</name>
    <dbReference type="NCBI Taxonomy" id="1465809"/>
    <lineage>
        <taxon>Bacteria</taxon>
        <taxon>Bacillati</taxon>
        <taxon>Bacillota</taxon>
        <taxon>Clostridia</taxon>
        <taxon>Eubacteriales</taxon>
        <taxon>Clostridiaceae</taxon>
        <taxon>Clostridium</taxon>
    </lineage>
</organism>
<reference evidence="11 12" key="1">
    <citation type="submission" date="2020-02" db="EMBL/GenBank/DDBJ databases">
        <title>Genome assembly of a novel Clostridium senegalense strain.</title>
        <authorList>
            <person name="Gupta T.B."/>
            <person name="Jauregui R."/>
            <person name="Maclean P."/>
            <person name="Nawarathana A."/>
            <person name="Brightwell G."/>
        </authorList>
    </citation>
    <scope>NUCLEOTIDE SEQUENCE [LARGE SCALE GENOMIC DNA]</scope>
    <source>
        <strain evidence="11 12">AGRFS4</strain>
    </source>
</reference>
<feature type="binding site" evidence="9">
    <location>
        <position position="185"/>
    </location>
    <ligand>
        <name>Mg(2+)</name>
        <dbReference type="ChEBI" id="CHEBI:18420"/>
    </ligand>
</feature>
<dbReference type="PIRSF" id="PIRSF000706">
    <property type="entry name" value="Kanamycin_kin"/>
    <property type="match status" value="1"/>
</dbReference>
<gene>
    <name evidence="11" type="ORF">G3M99_06325</name>
</gene>
<evidence type="ECO:0000256" key="3">
    <source>
        <dbReference type="ARBA" id="ARBA00022741"/>
    </source>
</evidence>
<dbReference type="GO" id="GO:0046677">
    <property type="term" value="P:response to antibiotic"/>
    <property type="evidence" value="ECO:0007669"/>
    <property type="project" value="UniProtKB-KW"/>
</dbReference>
<keyword evidence="12" id="KW-1185">Reference proteome</keyword>
<dbReference type="GO" id="GO:0046872">
    <property type="term" value="F:metal ion binding"/>
    <property type="evidence" value="ECO:0007669"/>
    <property type="project" value="UniProtKB-KW"/>
</dbReference>
<proteinExistence type="inferred from homology"/>
<keyword evidence="4 7" id="KW-0418">Kinase</keyword>
<dbReference type="SUPFAM" id="SSF56112">
    <property type="entry name" value="Protein kinase-like (PK-like)"/>
    <property type="match status" value="1"/>
</dbReference>
<sequence>MNLNLPKEICDLIDMDNIEKVCIGCSKAEVFKINMQNRNAYLKTCKSKYEIFKQEVNLLDWLKGKINVPEVLLYIGNCNNQILIMSEIKGENTLNLLRKSCNKELIIKNLAKGLRMIHDIDIKNCNIFQTLDVKLKEGRKNIEQKLVDFNCSKDKNYLEIANKLESMRPECEDLVLVHGDYCLPNIIQHNGKISGFIDWGRGGIGDRYQDIGIACRSIRTNLGDDHYVKLFLDEYGLDKYDANKIAYYILLDELF</sequence>
<comment type="similarity">
    <text evidence="1 7">Belongs to the aminoglycoside phosphotransferase family.</text>
</comment>
<protein>
    <submittedName>
        <fullName evidence="11">Aminoglycoside 3'-phosphotransferase</fullName>
    </submittedName>
</protein>
<name>A0A6M0H124_9CLOT</name>
<evidence type="ECO:0000259" key="10">
    <source>
        <dbReference type="Pfam" id="PF01636"/>
    </source>
</evidence>
<dbReference type="Gene3D" id="3.90.1200.10">
    <property type="match status" value="1"/>
</dbReference>
<dbReference type="InterPro" id="IPR002575">
    <property type="entry name" value="Aminoglycoside_PTrfase"/>
</dbReference>
<keyword evidence="3 7" id="KW-0547">Nucleotide-binding</keyword>
<evidence type="ECO:0000256" key="2">
    <source>
        <dbReference type="ARBA" id="ARBA00022679"/>
    </source>
</evidence>